<dbReference type="AlphaFoldDB" id="W1PEN8"/>
<sequence>MENHKYRALHHFLKRQGKPRQYYLDALRNVEHKLRACYDWNHVSEAPESAEFLEMMLLDGCFFTLLGDVPFIFINQLVLHLFEKSQLEQFGSPIVELPDLGLHVLDVIMHAEHAGRPITFSRRMRRRSL</sequence>
<dbReference type="HOGENOM" id="CLU_1951704_0_0_1"/>
<proteinExistence type="predicted"/>
<evidence type="ECO:0000313" key="2">
    <source>
        <dbReference type="Proteomes" id="UP000017836"/>
    </source>
</evidence>
<evidence type="ECO:0000313" key="1">
    <source>
        <dbReference type="EMBL" id="ERN08422.1"/>
    </source>
</evidence>
<dbReference type="EMBL" id="KI393429">
    <property type="protein sequence ID" value="ERN08422.1"/>
    <property type="molecule type" value="Genomic_DNA"/>
</dbReference>
<reference evidence="2" key="1">
    <citation type="journal article" date="2013" name="Science">
        <title>The Amborella genome and the evolution of flowering plants.</title>
        <authorList>
            <consortium name="Amborella Genome Project"/>
        </authorList>
    </citation>
    <scope>NUCLEOTIDE SEQUENCE [LARGE SCALE GENOMIC DNA]</scope>
</reference>
<dbReference type="Proteomes" id="UP000017836">
    <property type="component" value="Unassembled WGS sequence"/>
</dbReference>
<name>W1PEN8_AMBTC</name>
<dbReference type="PANTHER" id="PTHR31170">
    <property type="entry name" value="BNAC04G53230D PROTEIN"/>
    <property type="match status" value="1"/>
</dbReference>
<dbReference type="Gramene" id="ERN08422">
    <property type="protein sequence ID" value="ERN08422"/>
    <property type="gene ID" value="AMTR_s00278p00010750"/>
</dbReference>
<dbReference type="InterPro" id="IPR004158">
    <property type="entry name" value="DUF247_pln"/>
</dbReference>
<organism evidence="1 2">
    <name type="scientific">Amborella trichopoda</name>
    <dbReference type="NCBI Taxonomy" id="13333"/>
    <lineage>
        <taxon>Eukaryota</taxon>
        <taxon>Viridiplantae</taxon>
        <taxon>Streptophyta</taxon>
        <taxon>Embryophyta</taxon>
        <taxon>Tracheophyta</taxon>
        <taxon>Spermatophyta</taxon>
        <taxon>Magnoliopsida</taxon>
        <taxon>Amborellales</taxon>
        <taxon>Amborellaceae</taxon>
        <taxon>Amborella</taxon>
    </lineage>
</organism>
<keyword evidence="2" id="KW-1185">Reference proteome</keyword>
<protein>
    <submittedName>
        <fullName evidence="1">Uncharacterized protein</fullName>
    </submittedName>
</protein>
<gene>
    <name evidence="1" type="ORF">AMTR_s00278p00010750</name>
</gene>
<dbReference type="PANTHER" id="PTHR31170:SF25">
    <property type="entry name" value="BNAA09G04570D PROTEIN"/>
    <property type="match status" value="1"/>
</dbReference>
<dbReference type="Pfam" id="PF03140">
    <property type="entry name" value="DUF247"/>
    <property type="match status" value="1"/>
</dbReference>
<accession>W1PEN8</accession>